<dbReference type="Pfam" id="PF07679">
    <property type="entry name" value="I-set"/>
    <property type="match status" value="1"/>
</dbReference>
<dbReference type="SMART" id="SM00409">
    <property type="entry name" value="IG"/>
    <property type="match status" value="1"/>
</dbReference>
<dbReference type="PANTHER" id="PTHR35971:SF5">
    <property type="entry name" value="OBSCURIN LIKE CYTOSKELETAL ADAPTOR 1"/>
    <property type="match status" value="1"/>
</dbReference>
<dbReference type="GO" id="GO:0005737">
    <property type="term" value="C:cytoplasm"/>
    <property type="evidence" value="ECO:0007669"/>
    <property type="project" value="UniProtKB-SubCell"/>
</dbReference>
<reference evidence="11 12" key="1">
    <citation type="journal article" date="2018" name="Nat. Ecol. Evol.">
        <title>Shark genomes provide insights into elasmobranch evolution and the origin of vertebrates.</title>
        <authorList>
            <person name="Hara Y"/>
            <person name="Yamaguchi K"/>
            <person name="Onimaru K"/>
            <person name="Kadota M"/>
            <person name="Koyanagi M"/>
            <person name="Keeley SD"/>
            <person name="Tatsumi K"/>
            <person name="Tanaka K"/>
            <person name="Motone F"/>
            <person name="Kageyama Y"/>
            <person name="Nozu R"/>
            <person name="Adachi N"/>
            <person name="Nishimura O"/>
            <person name="Nakagawa R"/>
            <person name="Tanegashima C"/>
            <person name="Kiyatake I"/>
            <person name="Matsumoto R"/>
            <person name="Murakumo K"/>
            <person name="Nishida K"/>
            <person name="Terakita A"/>
            <person name="Kuratani S"/>
            <person name="Sato K"/>
            <person name="Hyodo S Kuraku.S."/>
        </authorList>
    </citation>
    <scope>NUCLEOTIDE SEQUENCE [LARGE SCALE GENOMIC DNA]</scope>
</reference>
<dbReference type="InterPro" id="IPR052385">
    <property type="entry name" value="Obscurin/Obscurin-like_Reg"/>
</dbReference>
<keyword evidence="4" id="KW-0963">Cytoplasm</keyword>
<dbReference type="InterPro" id="IPR003599">
    <property type="entry name" value="Ig_sub"/>
</dbReference>
<keyword evidence="9" id="KW-0393">Immunoglobulin domain</keyword>
<evidence type="ECO:0000256" key="7">
    <source>
        <dbReference type="ARBA" id="ARBA00023157"/>
    </source>
</evidence>
<dbReference type="SUPFAM" id="SSF48726">
    <property type="entry name" value="Immunoglobulin"/>
    <property type="match status" value="1"/>
</dbReference>
<dbReference type="InterPro" id="IPR013098">
    <property type="entry name" value="Ig_I-set"/>
</dbReference>
<evidence type="ECO:0000256" key="8">
    <source>
        <dbReference type="ARBA" id="ARBA00023242"/>
    </source>
</evidence>
<evidence type="ECO:0000313" key="12">
    <source>
        <dbReference type="Proteomes" id="UP000288216"/>
    </source>
</evidence>
<dbReference type="OMA" id="YIMEQKA"/>
<evidence type="ECO:0000256" key="5">
    <source>
        <dbReference type="ARBA" id="ARBA00022553"/>
    </source>
</evidence>
<evidence type="ECO:0000256" key="1">
    <source>
        <dbReference type="ARBA" id="ARBA00004123"/>
    </source>
</evidence>
<keyword evidence="6" id="KW-0677">Repeat</keyword>
<sequence>TKHFLLICKVKAEDAGEIRFTAKNVESVARLDVNELPIKIVKPLRDKTALEKHKVILECTVSKPRARVRWYRGEEEIHPTDKYQICSEDCYRQLVIHNVSFEDEDTYTCDAFDDCSSAKVLVEGTLITASPFRGR</sequence>
<dbReference type="GO" id="GO:0005634">
    <property type="term" value="C:nucleus"/>
    <property type="evidence" value="ECO:0007669"/>
    <property type="project" value="UniProtKB-SubCell"/>
</dbReference>
<dbReference type="Gene3D" id="2.60.40.10">
    <property type="entry name" value="Immunoglobulins"/>
    <property type="match status" value="2"/>
</dbReference>
<proteinExistence type="inferred from homology"/>
<name>A0A401QFJ1_SCYTO</name>
<dbReference type="STRING" id="75743.A0A401QFJ1"/>
<dbReference type="FunFam" id="2.60.40.10:FF:000050">
    <property type="entry name" value="Titin isoform B"/>
    <property type="match status" value="1"/>
</dbReference>
<evidence type="ECO:0000256" key="2">
    <source>
        <dbReference type="ARBA" id="ARBA00004496"/>
    </source>
</evidence>
<evidence type="ECO:0000256" key="6">
    <source>
        <dbReference type="ARBA" id="ARBA00022737"/>
    </source>
</evidence>
<dbReference type="InterPro" id="IPR036179">
    <property type="entry name" value="Ig-like_dom_sf"/>
</dbReference>
<organism evidence="11 12">
    <name type="scientific">Scyliorhinus torazame</name>
    <name type="common">Cloudy catshark</name>
    <name type="synonym">Catulus torazame</name>
    <dbReference type="NCBI Taxonomy" id="75743"/>
    <lineage>
        <taxon>Eukaryota</taxon>
        <taxon>Metazoa</taxon>
        <taxon>Chordata</taxon>
        <taxon>Craniata</taxon>
        <taxon>Vertebrata</taxon>
        <taxon>Chondrichthyes</taxon>
        <taxon>Elasmobranchii</taxon>
        <taxon>Galeomorphii</taxon>
        <taxon>Galeoidea</taxon>
        <taxon>Carcharhiniformes</taxon>
        <taxon>Scyliorhinidae</taxon>
        <taxon>Scyliorhinus</taxon>
    </lineage>
</organism>
<evidence type="ECO:0000256" key="4">
    <source>
        <dbReference type="ARBA" id="ARBA00022490"/>
    </source>
</evidence>
<evidence type="ECO:0000313" key="11">
    <source>
        <dbReference type="EMBL" id="GCB84155.1"/>
    </source>
</evidence>
<dbReference type="PROSITE" id="PS50835">
    <property type="entry name" value="IG_LIKE"/>
    <property type="match status" value="1"/>
</dbReference>
<dbReference type="OrthoDB" id="9355041at2759"/>
<dbReference type="InterPro" id="IPR007110">
    <property type="entry name" value="Ig-like_dom"/>
</dbReference>
<feature type="non-terminal residue" evidence="11">
    <location>
        <position position="1"/>
    </location>
</feature>
<dbReference type="InterPro" id="IPR013783">
    <property type="entry name" value="Ig-like_fold"/>
</dbReference>
<feature type="domain" description="Ig-like" evidence="10">
    <location>
        <begin position="37"/>
        <end position="127"/>
    </location>
</feature>
<keyword evidence="12" id="KW-1185">Reference proteome</keyword>
<dbReference type="AlphaFoldDB" id="A0A401QFJ1"/>
<evidence type="ECO:0000256" key="3">
    <source>
        <dbReference type="ARBA" id="ARBA00006692"/>
    </source>
</evidence>
<evidence type="ECO:0000259" key="10">
    <source>
        <dbReference type="PROSITE" id="PS50835"/>
    </source>
</evidence>
<comment type="subcellular location">
    <subcellularLocation>
        <location evidence="2">Cytoplasm</location>
    </subcellularLocation>
    <subcellularLocation>
        <location evidence="1">Nucleus</location>
    </subcellularLocation>
</comment>
<keyword evidence="5" id="KW-0597">Phosphoprotein</keyword>
<protein>
    <recommendedName>
        <fullName evidence="10">Ig-like domain-containing protein</fullName>
    </recommendedName>
</protein>
<comment type="similarity">
    <text evidence="3">Belongs to the protein kinase superfamily. CAMK Ser/Thr protein kinase family.</text>
</comment>
<dbReference type="PANTHER" id="PTHR35971">
    <property type="entry name" value="SI:DKEY-31G6.6"/>
    <property type="match status" value="1"/>
</dbReference>
<keyword evidence="7" id="KW-1015">Disulfide bond</keyword>
<comment type="caution">
    <text evidence="11">The sequence shown here is derived from an EMBL/GenBank/DDBJ whole genome shotgun (WGS) entry which is preliminary data.</text>
</comment>
<accession>A0A401QFJ1</accession>
<dbReference type="EMBL" id="BFAA01056009">
    <property type="protein sequence ID" value="GCB84155.1"/>
    <property type="molecule type" value="Genomic_DNA"/>
</dbReference>
<dbReference type="Proteomes" id="UP000288216">
    <property type="component" value="Unassembled WGS sequence"/>
</dbReference>
<gene>
    <name evidence="11" type="ORF">scyTo_0024786</name>
</gene>
<keyword evidence="8" id="KW-0539">Nucleus</keyword>
<evidence type="ECO:0000256" key="9">
    <source>
        <dbReference type="ARBA" id="ARBA00023319"/>
    </source>
</evidence>